<proteinExistence type="predicted"/>
<evidence type="ECO:0000256" key="1">
    <source>
        <dbReference type="SAM" id="MobiDB-lite"/>
    </source>
</evidence>
<dbReference type="EMBL" id="JBHTMK010000029">
    <property type="protein sequence ID" value="MFD1367758.1"/>
    <property type="molecule type" value="Genomic_DNA"/>
</dbReference>
<feature type="non-terminal residue" evidence="2">
    <location>
        <position position="68"/>
    </location>
</feature>
<keyword evidence="3" id="KW-1185">Reference proteome</keyword>
<protein>
    <submittedName>
        <fullName evidence="2">Uncharacterized protein</fullName>
    </submittedName>
</protein>
<organism evidence="2 3">
    <name type="scientific">Actinoplanes sichuanensis</name>
    <dbReference type="NCBI Taxonomy" id="512349"/>
    <lineage>
        <taxon>Bacteria</taxon>
        <taxon>Bacillati</taxon>
        <taxon>Actinomycetota</taxon>
        <taxon>Actinomycetes</taxon>
        <taxon>Micromonosporales</taxon>
        <taxon>Micromonosporaceae</taxon>
        <taxon>Actinoplanes</taxon>
    </lineage>
</organism>
<sequence>MLPIAAVGDPFARENQILRVCRISSRELSSGGDPDAGTAADVDGDPGTGAAADVDGDPGTGAAADADG</sequence>
<evidence type="ECO:0000313" key="2">
    <source>
        <dbReference type="EMBL" id="MFD1367758.1"/>
    </source>
</evidence>
<comment type="caution">
    <text evidence="2">The sequence shown here is derived from an EMBL/GenBank/DDBJ whole genome shotgun (WGS) entry which is preliminary data.</text>
</comment>
<gene>
    <name evidence="2" type="ORF">ACFQ5G_20585</name>
</gene>
<dbReference type="RefSeq" id="WP_378078790.1">
    <property type="nucleotide sequence ID" value="NZ_JBHTMK010000029.1"/>
</dbReference>
<evidence type="ECO:0000313" key="3">
    <source>
        <dbReference type="Proteomes" id="UP001597183"/>
    </source>
</evidence>
<accession>A0ABW4ABW4</accession>
<dbReference type="Proteomes" id="UP001597183">
    <property type="component" value="Unassembled WGS sequence"/>
</dbReference>
<reference evidence="3" key="1">
    <citation type="journal article" date="2019" name="Int. J. Syst. Evol. Microbiol.">
        <title>The Global Catalogue of Microorganisms (GCM) 10K type strain sequencing project: providing services to taxonomists for standard genome sequencing and annotation.</title>
        <authorList>
            <consortium name="The Broad Institute Genomics Platform"/>
            <consortium name="The Broad Institute Genome Sequencing Center for Infectious Disease"/>
            <person name="Wu L."/>
            <person name="Ma J."/>
        </authorList>
    </citation>
    <scope>NUCLEOTIDE SEQUENCE [LARGE SCALE GENOMIC DNA]</scope>
    <source>
        <strain evidence="3">CCM 7526</strain>
    </source>
</reference>
<name>A0ABW4ABW4_9ACTN</name>
<feature type="region of interest" description="Disordered" evidence="1">
    <location>
        <begin position="25"/>
        <end position="68"/>
    </location>
</feature>
<feature type="compositionally biased region" description="Low complexity" evidence="1">
    <location>
        <begin position="31"/>
        <end position="41"/>
    </location>
</feature>